<sequence>MSSVPSIPEFYAGRSIFITGATGFLGKILVEKLLRSCPDVKCVYLLIRPKKGKETQERLEEILESKLFGKVKADNPDFRSKCKAIEGDIIKEGLGIDQSDLDILSKEVSVVFHSAATIKFDEEMKLSAEMNVSGVKSMLEICKKLPNLASFTHISTAYANCDQEKITEDIYDPPLKPDQLLTEYLIKQEAGSLPVAIFRPSIVGATYQEPFRGWVDNVNGPTGLLAAVCF</sequence>
<comment type="catalytic activity">
    <reaction evidence="1">
        <text>a long-chain fatty acyl-CoA + 2 NADPH + 2 H(+) = a long-chain primary fatty alcohol + 2 NADP(+) + CoA</text>
        <dbReference type="Rhea" id="RHEA:52716"/>
        <dbReference type="ChEBI" id="CHEBI:15378"/>
        <dbReference type="ChEBI" id="CHEBI:57287"/>
        <dbReference type="ChEBI" id="CHEBI:57783"/>
        <dbReference type="ChEBI" id="CHEBI:58349"/>
        <dbReference type="ChEBI" id="CHEBI:77396"/>
        <dbReference type="ChEBI" id="CHEBI:83139"/>
        <dbReference type="EC" id="1.2.1.84"/>
    </reaction>
</comment>
<dbReference type="PANTHER" id="PTHR11011:SF45">
    <property type="entry name" value="FATTY ACYL-COA REDUCTASE CG8306-RELATED"/>
    <property type="match status" value="1"/>
</dbReference>
<protein>
    <recommendedName>
        <fullName evidence="1">Fatty acyl-CoA reductase</fullName>
        <ecNumber evidence="1">1.2.1.84</ecNumber>
    </recommendedName>
</protein>
<accession>A0ABY7DWJ4</accession>
<dbReference type="Pfam" id="PF07993">
    <property type="entry name" value="NAD_binding_4"/>
    <property type="match status" value="2"/>
</dbReference>
<evidence type="ECO:0000256" key="1">
    <source>
        <dbReference type="RuleBase" id="RU363097"/>
    </source>
</evidence>
<dbReference type="EC" id="1.2.1.84" evidence="1"/>
<reference evidence="3" key="1">
    <citation type="submission" date="2022-11" db="EMBL/GenBank/DDBJ databases">
        <title>Centuries of genome instability and evolution in soft-shell clam transmissible cancer (bioRxiv).</title>
        <authorList>
            <person name="Hart S.F.M."/>
            <person name="Yonemitsu M.A."/>
            <person name="Giersch R.M."/>
            <person name="Beal B.F."/>
            <person name="Arriagada G."/>
            <person name="Davis B.W."/>
            <person name="Ostrander E.A."/>
            <person name="Goff S.P."/>
            <person name="Metzger M.J."/>
        </authorList>
    </citation>
    <scope>NUCLEOTIDE SEQUENCE</scope>
    <source>
        <strain evidence="3">MELC-2E11</strain>
        <tissue evidence="3">Siphon/mantle</tissue>
    </source>
</reference>
<keyword evidence="1" id="KW-0444">Lipid biosynthesis</keyword>
<dbReference type="PANTHER" id="PTHR11011">
    <property type="entry name" value="MALE STERILITY PROTEIN 2-RELATED"/>
    <property type="match status" value="1"/>
</dbReference>
<dbReference type="InterPro" id="IPR026055">
    <property type="entry name" value="FAR"/>
</dbReference>
<organism evidence="3 4">
    <name type="scientific">Mya arenaria</name>
    <name type="common">Soft-shell clam</name>
    <dbReference type="NCBI Taxonomy" id="6604"/>
    <lineage>
        <taxon>Eukaryota</taxon>
        <taxon>Metazoa</taxon>
        <taxon>Spiralia</taxon>
        <taxon>Lophotrochozoa</taxon>
        <taxon>Mollusca</taxon>
        <taxon>Bivalvia</taxon>
        <taxon>Autobranchia</taxon>
        <taxon>Heteroconchia</taxon>
        <taxon>Euheterodonta</taxon>
        <taxon>Imparidentia</taxon>
        <taxon>Neoheterodontei</taxon>
        <taxon>Myida</taxon>
        <taxon>Myoidea</taxon>
        <taxon>Myidae</taxon>
        <taxon>Mya</taxon>
    </lineage>
</organism>
<keyword evidence="1" id="KW-0521">NADP</keyword>
<name>A0ABY7DWJ4_MYAAR</name>
<comment type="function">
    <text evidence="1">Catalyzes the reduction of fatty acyl-CoA to fatty alcohols.</text>
</comment>
<gene>
    <name evidence="3" type="ORF">MAR_007832</name>
</gene>
<feature type="domain" description="Thioester reductase (TE)" evidence="2">
    <location>
        <begin position="181"/>
        <end position="227"/>
    </location>
</feature>
<keyword evidence="1" id="KW-0443">Lipid metabolism</keyword>
<dbReference type="SUPFAM" id="SSF51735">
    <property type="entry name" value="NAD(P)-binding Rossmann-fold domains"/>
    <property type="match status" value="1"/>
</dbReference>
<evidence type="ECO:0000313" key="3">
    <source>
        <dbReference type="EMBL" id="WAR01274.1"/>
    </source>
</evidence>
<proteinExistence type="inferred from homology"/>
<keyword evidence="1" id="KW-0560">Oxidoreductase</keyword>
<dbReference type="Proteomes" id="UP001164746">
    <property type="component" value="Chromosome 4"/>
</dbReference>
<dbReference type="EMBL" id="CP111015">
    <property type="protein sequence ID" value="WAR01274.1"/>
    <property type="molecule type" value="Genomic_DNA"/>
</dbReference>
<dbReference type="InterPro" id="IPR013120">
    <property type="entry name" value="FAR_NAD-bd"/>
</dbReference>
<dbReference type="InterPro" id="IPR036291">
    <property type="entry name" value="NAD(P)-bd_dom_sf"/>
</dbReference>
<feature type="domain" description="Thioester reductase (TE)" evidence="2">
    <location>
        <begin position="18"/>
        <end position="175"/>
    </location>
</feature>
<evidence type="ECO:0000313" key="4">
    <source>
        <dbReference type="Proteomes" id="UP001164746"/>
    </source>
</evidence>
<dbReference type="Gene3D" id="3.40.50.720">
    <property type="entry name" value="NAD(P)-binding Rossmann-like Domain"/>
    <property type="match status" value="1"/>
</dbReference>
<keyword evidence="4" id="KW-1185">Reference proteome</keyword>
<evidence type="ECO:0000259" key="2">
    <source>
        <dbReference type="Pfam" id="PF07993"/>
    </source>
</evidence>
<dbReference type="CDD" id="cd05236">
    <property type="entry name" value="FAR-N_SDR_e"/>
    <property type="match status" value="1"/>
</dbReference>
<comment type="similarity">
    <text evidence="1">Belongs to the fatty acyl-CoA reductase family.</text>
</comment>